<dbReference type="InterPro" id="IPR043151">
    <property type="entry name" value="BAH_sf"/>
</dbReference>
<evidence type="ECO:0000313" key="11">
    <source>
        <dbReference type="EMBL" id="CAG9759633.1"/>
    </source>
</evidence>
<feature type="compositionally biased region" description="Basic and acidic residues" evidence="9">
    <location>
        <begin position="283"/>
        <end position="295"/>
    </location>
</feature>
<dbReference type="SMART" id="SM00439">
    <property type="entry name" value="BAH"/>
    <property type="match status" value="1"/>
</dbReference>
<keyword evidence="12" id="KW-1185">Reference proteome</keyword>
<evidence type="ECO:0000256" key="4">
    <source>
        <dbReference type="ARBA" id="ARBA00022691"/>
    </source>
</evidence>
<dbReference type="InterPro" id="IPR001025">
    <property type="entry name" value="BAH_dom"/>
</dbReference>
<dbReference type="PRINTS" id="PR00105">
    <property type="entry name" value="C5METTRFRASE"/>
</dbReference>
<dbReference type="InterPro" id="IPR001525">
    <property type="entry name" value="C5_MeTfrase"/>
</dbReference>
<reference evidence="11" key="1">
    <citation type="submission" date="2022-01" db="EMBL/GenBank/DDBJ databases">
        <authorList>
            <person name="King R."/>
        </authorList>
    </citation>
    <scope>NUCLEOTIDE SEQUENCE</scope>
</reference>
<dbReference type="Proteomes" id="UP001152799">
    <property type="component" value="Chromosome 1"/>
</dbReference>
<dbReference type="GO" id="GO:0005634">
    <property type="term" value="C:nucleus"/>
    <property type="evidence" value="ECO:0007669"/>
    <property type="project" value="UniProtKB-SubCell"/>
</dbReference>
<protein>
    <recommendedName>
        <fullName evidence="8">Cytosine-specific methyltransferase</fullName>
        <ecNumber evidence="8">2.1.1.37</ecNumber>
    </recommendedName>
</protein>
<organism evidence="11 12">
    <name type="scientific">Ceutorhynchus assimilis</name>
    <name type="common">cabbage seed weevil</name>
    <dbReference type="NCBI Taxonomy" id="467358"/>
    <lineage>
        <taxon>Eukaryota</taxon>
        <taxon>Metazoa</taxon>
        <taxon>Ecdysozoa</taxon>
        <taxon>Arthropoda</taxon>
        <taxon>Hexapoda</taxon>
        <taxon>Insecta</taxon>
        <taxon>Pterygota</taxon>
        <taxon>Neoptera</taxon>
        <taxon>Endopterygota</taxon>
        <taxon>Coleoptera</taxon>
        <taxon>Polyphaga</taxon>
        <taxon>Cucujiformia</taxon>
        <taxon>Curculionidae</taxon>
        <taxon>Ceutorhynchinae</taxon>
        <taxon>Ceutorhynchus</taxon>
    </lineage>
</organism>
<evidence type="ECO:0000256" key="1">
    <source>
        <dbReference type="ARBA" id="ARBA00004123"/>
    </source>
</evidence>
<feature type="domain" description="BAH" evidence="10">
    <location>
        <begin position="72"/>
        <end position="197"/>
    </location>
</feature>
<dbReference type="AlphaFoldDB" id="A0A9N9MDP2"/>
<name>A0A9N9MDP2_9CUCU</name>
<dbReference type="EMBL" id="OU892277">
    <property type="protein sequence ID" value="CAG9759633.1"/>
    <property type="molecule type" value="Genomic_DNA"/>
</dbReference>
<dbReference type="EC" id="2.1.1.37" evidence="8"/>
<dbReference type="InterPro" id="IPR018117">
    <property type="entry name" value="C5_DNA_meth_AS"/>
</dbReference>
<evidence type="ECO:0000256" key="6">
    <source>
        <dbReference type="ARBA" id="ARBA00023242"/>
    </source>
</evidence>
<dbReference type="GO" id="GO:0032259">
    <property type="term" value="P:methylation"/>
    <property type="evidence" value="ECO:0007669"/>
    <property type="project" value="UniProtKB-KW"/>
</dbReference>
<evidence type="ECO:0000256" key="2">
    <source>
        <dbReference type="ARBA" id="ARBA00022603"/>
    </source>
</evidence>
<keyword evidence="6" id="KW-0539">Nucleus</keyword>
<comment type="subcellular location">
    <subcellularLocation>
        <location evidence="1">Nucleus</location>
    </subcellularLocation>
</comment>
<dbReference type="NCBIfam" id="TIGR00675">
    <property type="entry name" value="dcm"/>
    <property type="match status" value="1"/>
</dbReference>
<gene>
    <name evidence="11" type="ORF">CEUTPL_LOCUS379</name>
</gene>
<dbReference type="Pfam" id="PF00145">
    <property type="entry name" value="DNA_methylase"/>
    <property type="match status" value="1"/>
</dbReference>
<evidence type="ECO:0000256" key="9">
    <source>
        <dbReference type="SAM" id="MobiDB-lite"/>
    </source>
</evidence>
<dbReference type="InterPro" id="IPR050390">
    <property type="entry name" value="C5-Methyltransferase"/>
</dbReference>
<dbReference type="SUPFAM" id="SSF53335">
    <property type="entry name" value="S-adenosyl-L-methionine-dependent methyltransferases"/>
    <property type="match status" value="1"/>
</dbReference>
<feature type="region of interest" description="Disordered" evidence="9">
    <location>
        <begin position="271"/>
        <end position="295"/>
    </location>
</feature>
<evidence type="ECO:0000256" key="7">
    <source>
        <dbReference type="RuleBase" id="RU000416"/>
    </source>
</evidence>
<dbReference type="Gene3D" id="3.40.50.150">
    <property type="entry name" value="Vaccinia Virus protein VP39"/>
    <property type="match status" value="1"/>
</dbReference>
<dbReference type="PANTHER" id="PTHR10629:SF52">
    <property type="entry name" value="DNA (CYTOSINE-5)-METHYLTRANSFERASE 1"/>
    <property type="match status" value="1"/>
</dbReference>
<evidence type="ECO:0000259" key="10">
    <source>
        <dbReference type="SMART" id="SM00439"/>
    </source>
</evidence>
<dbReference type="PROSITE" id="PS00094">
    <property type="entry name" value="C5_MTASE_1"/>
    <property type="match status" value="1"/>
</dbReference>
<dbReference type="Gene3D" id="3.90.120.10">
    <property type="entry name" value="DNA Methylase, subunit A, domain 2"/>
    <property type="match status" value="1"/>
</dbReference>
<dbReference type="PANTHER" id="PTHR10629">
    <property type="entry name" value="CYTOSINE-SPECIFIC METHYLTRANSFERASE"/>
    <property type="match status" value="1"/>
</dbReference>
<keyword evidence="4" id="KW-0949">S-adenosyl-L-methionine</keyword>
<accession>A0A9N9MDP2</accession>
<dbReference type="PROSITE" id="PS00095">
    <property type="entry name" value="C5_MTASE_2"/>
    <property type="match status" value="1"/>
</dbReference>
<feature type="compositionally biased region" description="Basic residues" evidence="9">
    <location>
        <begin position="273"/>
        <end position="282"/>
    </location>
</feature>
<evidence type="ECO:0000256" key="3">
    <source>
        <dbReference type="ARBA" id="ARBA00022679"/>
    </source>
</evidence>
<dbReference type="GO" id="GO:0044027">
    <property type="term" value="P:negative regulation of gene expression via chromosomal CpG island methylation"/>
    <property type="evidence" value="ECO:0007669"/>
    <property type="project" value="TreeGrafter"/>
</dbReference>
<dbReference type="InterPro" id="IPR031303">
    <property type="entry name" value="C5_meth_CS"/>
</dbReference>
<keyword evidence="5" id="KW-0238">DNA-binding</keyword>
<keyword evidence="2 8" id="KW-0489">Methyltransferase</keyword>
<comment type="catalytic activity">
    <reaction evidence="8">
        <text>a 2'-deoxycytidine in DNA + S-adenosyl-L-methionine = a 5-methyl-2'-deoxycytidine in DNA + S-adenosyl-L-homocysteine + H(+)</text>
        <dbReference type="Rhea" id="RHEA:13681"/>
        <dbReference type="Rhea" id="RHEA-COMP:11369"/>
        <dbReference type="Rhea" id="RHEA-COMP:11370"/>
        <dbReference type="ChEBI" id="CHEBI:15378"/>
        <dbReference type="ChEBI" id="CHEBI:57856"/>
        <dbReference type="ChEBI" id="CHEBI:59789"/>
        <dbReference type="ChEBI" id="CHEBI:85452"/>
        <dbReference type="ChEBI" id="CHEBI:85454"/>
        <dbReference type="EC" id="2.1.1.37"/>
    </reaction>
</comment>
<dbReference type="OrthoDB" id="6734904at2759"/>
<dbReference type="InterPro" id="IPR029063">
    <property type="entry name" value="SAM-dependent_MTases_sf"/>
</dbReference>
<evidence type="ECO:0000256" key="5">
    <source>
        <dbReference type="ARBA" id="ARBA00023125"/>
    </source>
</evidence>
<dbReference type="Gene3D" id="2.30.30.490">
    <property type="match status" value="2"/>
</dbReference>
<dbReference type="GO" id="GO:0003677">
    <property type="term" value="F:DNA binding"/>
    <property type="evidence" value="ECO:0007669"/>
    <property type="project" value="UniProtKB-KW"/>
</dbReference>
<evidence type="ECO:0000256" key="8">
    <source>
        <dbReference type="RuleBase" id="RU000417"/>
    </source>
</evidence>
<dbReference type="Pfam" id="PF01426">
    <property type="entry name" value="BAH"/>
    <property type="match status" value="1"/>
</dbReference>
<evidence type="ECO:0000313" key="12">
    <source>
        <dbReference type="Proteomes" id="UP001152799"/>
    </source>
</evidence>
<proteinExistence type="inferred from homology"/>
<keyword evidence="3 8" id="KW-0808">Transferase</keyword>
<dbReference type="GO" id="GO:0003682">
    <property type="term" value="F:chromatin binding"/>
    <property type="evidence" value="ECO:0007669"/>
    <property type="project" value="InterPro"/>
</dbReference>
<sequence length="914" mass="104374">MKKINNCLSILQVGSRKIVEDVVDGSIPSTSTGITKEKGKKRKYAAIRTVEWVSRKGSKLNKFFENAQVGDLLINQGDSVTLPNVNGDGPEQIAYVAYMFEEGKEKMFHAHFYFRGSDTILGSRANCSELFVTKFCQNVELSSIIGKVKVSKKIYNSTWQRDGGSKGQSRIQKKQDKTSFYYSKIFEKKTSRFVDFVDVPEAKCMSCFWKQQEKDRNNIKVKTTANGDLFVEGKGEKYYVGTAVFIDYEREPVLKVRKKKQLPKKVEVPIKKERPKTRVMPRRKQEPERNEESDKENVCLTPAIVNRSKRLLNDRDMRYIFPEKYRNPGSHEHFERPCEPYTVGVIEKIHNNGRTAIREFWRVEDTTQTHTYGDPNLLYYTKCLYYIANLTEWASVIKGKCFVSHTKHIPDRFQWIHQGPYRFYFEQSYNPHTEAYGNLPQGSENIGLPGSNPESPAPWPTLETKLNCMDIYAGCGGLTNGLEQSGCIETKWAIEYDSDTADAFKLNHPTAKVLARDCNDVLNLLISGKQSKLGLPKKGEVDVIAGGPPCQGFSVLNQHATADKSLKNNSQIYTYLGFIDYYRPKYFIFENVENFVQTDDARYFQMFLKRVLEIGYQVTFGILHVGNFGIPQSRHRIFVIGAAPGLELPIMPEKTHCFGHFEKKIHFIKVDNVLYDNGGDIGVWGSLPFRRTTVSDAIADLPQINYDSMSEEMPYEERPDLSTYVRFLRENCQPKNLVKDHVCKKFDPIYQKRMELIPPGGDWTDLPNLRLTYLKGDAYTLTDVLQYSYSTDKKGKPVKKVESLSDLPTIIPFSIASTESDWKGVFGRVTWDGHFETVLTKPNPSGFQGRVIHPDQHRILTVRECARAQGFPDSFQFCGTIHKKYQQVGNAVAPLLALALGRTIGKAEMTHHNK</sequence>
<comment type="similarity">
    <text evidence="7">Belongs to the class I-like SAM-binding methyltransferase superfamily. C5-methyltransferase family.</text>
</comment>
<dbReference type="GO" id="GO:0003886">
    <property type="term" value="F:DNA (cytosine-5-)-methyltransferase activity"/>
    <property type="evidence" value="ECO:0007669"/>
    <property type="project" value="UniProtKB-EC"/>
</dbReference>